<organism evidence="1 2">
    <name type="scientific">Etheostoma spectabile</name>
    <name type="common">orangethroat darter</name>
    <dbReference type="NCBI Taxonomy" id="54343"/>
    <lineage>
        <taxon>Eukaryota</taxon>
        <taxon>Metazoa</taxon>
        <taxon>Chordata</taxon>
        <taxon>Craniata</taxon>
        <taxon>Vertebrata</taxon>
        <taxon>Euteleostomi</taxon>
        <taxon>Actinopterygii</taxon>
        <taxon>Neopterygii</taxon>
        <taxon>Teleostei</taxon>
        <taxon>Neoteleostei</taxon>
        <taxon>Acanthomorphata</taxon>
        <taxon>Eupercaria</taxon>
        <taxon>Perciformes</taxon>
        <taxon>Percoidei</taxon>
        <taxon>Percidae</taxon>
        <taxon>Etheostomatinae</taxon>
        <taxon>Etheostoma</taxon>
    </lineage>
</organism>
<reference evidence="1 2" key="1">
    <citation type="submission" date="2019-08" db="EMBL/GenBank/DDBJ databases">
        <title>A chromosome-level genome assembly, high-density linkage maps, and genome scans reveal the genomic architecture of hybrid incompatibilities underlying speciation via character displacement in darters (Percidae: Etheostominae).</title>
        <authorList>
            <person name="Moran R.L."/>
            <person name="Catchen J.M."/>
            <person name="Fuller R.C."/>
        </authorList>
    </citation>
    <scope>NUCLEOTIDE SEQUENCE [LARGE SCALE GENOMIC DNA]</scope>
    <source>
        <strain evidence="1">EspeVRDwgs_2016</strain>
        <tissue evidence="1">Muscle</tissue>
    </source>
</reference>
<dbReference type="EMBL" id="VOFY01000004">
    <property type="protein sequence ID" value="KAA8593206.1"/>
    <property type="molecule type" value="Genomic_DNA"/>
</dbReference>
<keyword evidence="2" id="KW-1185">Reference proteome</keyword>
<protein>
    <submittedName>
        <fullName evidence="1">Uncharacterized protein</fullName>
    </submittedName>
</protein>
<name>A0A5J5DIK5_9PERO</name>
<evidence type="ECO:0000313" key="1">
    <source>
        <dbReference type="EMBL" id="KAA8593206.1"/>
    </source>
</evidence>
<accession>A0A5J5DIK5</accession>
<comment type="caution">
    <text evidence="1">The sequence shown here is derived from an EMBL/GenBank/DDBJ whole genome shotgun (WGS) entry which is preliminary data.</text>
</comment>
<evidence type="ECO:0000313" key="2">
    <source>
        <dbReference type="Proteomes" id="UP000327493"/>
    </source>
</evidence>
<proteinExistence type="predicted"/>
<dbReference type="Proteomes" id="UP000327493">
    <property type="component" value="Chromosome 4"/>
</dbReference>
<gene>
    <name evidence="1" type="ORF">FQN60_009322</name>
</gene>
<dbReference type="AlphaFoldDB" id="A0A5J5DIK5"/>
<sequence length="106" mass="12070">MSKLNTGRKQFREESRAAGADGEIYRRQRIASEEDSCHTQISWLWRQNTGRQWKSLSQPGSASSWVKARTLLTVQDRHPEEPNRKPAQLKTSACLLAPNPGLLVRL</sequence>